<protein>
    <recommendedName>
        <fullName evidence="3">NmrA-like domain-containing protein</fullName>
    </recommendedName>
</protein>
<dbReference type="AlphaFoldDB" id="A0A0B7KKD0"/>
<feature type="domain" description="NmrA-like" evidence="3">
    <location>
        <begin position="5"/>
        <end position="220"/>
    </location>
</feature>
<dbReference type="Pfam" id="PF05368">
    <property type="entry name" value="NmrA"/>
    <property type="match status" value="1"/>
</dbReference>
<dbReference type="SUPFAM" id="SSF51735">
    <property type="entry name" value="NAD(P)-binding Rossmann-fold domains"/>
    <property type="match status" value="1"/>
</dbReference>
<dbReference type="Gene3D" id="3.40.50.720">
    <property type="entry name" value="NAD(P)-binding Rossmann-like Domain"/>
    <property type="match status" value="1"/>
</dbReference>
<dbReference type="EMBL" id="CDPU01000057">
    <property type="protein sequence ID" value="CEO55857.1"/>
    <property type="molecule type" value="Genomic_DNA"/>
</dbReference>
<keyword evidence="1" id="KW-0521">NADP</keyword>
<evidence type="ECO:0000256" key="1">
    <source>
        <dbReference type="ARBA" id="ARBA00022857"/>
    </source>
</evidence>
<accession>A0A0B7KKD0</accession>
<evidence type="ECO:0000256" key="2">
    <source>
        <dbReference type="ARBA" id="ARBA00023002"/>
    </source>
</evidence>
<keyword evidence="2" id="KW-0560">Oxidoreductase</keyword>
<dbReference type="InterPro" id="IPR008030">
    <property type="entry name" value="NmrA-like"/>
</dbReference>
<dbReference type="InterPro" id="IPR051609">
    <property type="entry name" value="NmrA/Isoflavone_reductase-like"/>
</dbReference>
<reference evidence="4" key="1">
    <citation type="submission" date="2015-01" db="EMBL/GenBank/DDBJ databases">
        <authorList>
            <person name="Durling Mikael"/>
        </authorList>
    </citation>
    <scope>NUCLEOTIDE SEQUENCE</scope>
</reference>
<dbReference type="InterPro" id="IPR036291">
    <property type="entry name" value="NAD(P)-bd_dom_sf"/>
</dbReference>
<evidence type="ECO:0000313" key="4">
    <source>
        <dbReference type="EMBL" id="CEO55857.1"/>
    </source>
</evidence>
<dbReference type="PANTHER" id="PTHR47706">
    <property type="entry name" value="NMRA-LIKE FAMILY PROTEIN"/>
    <property type="match status" value="1"/>
</dbReference>
<evidence type="ECO:0000259" key="3">
    <source>
        <dbReference type="Pfam" id="PF05368"/>
    </source>
</evidence>
<sequence>MPRIKNVAVFGASGRVGKVVVSALRSAGFSVTAITRPGSDAAYPSGLVVKRAAYDDFESLVAILRGHDAIVEAFNPAAAVQQTAIVKAALAAGVSHLITPDFSTDTFNTNASEIMIFEPKLKAQKELERLTSSPDCPLSWTAIITNGWYDWAIDVGVFWINKANRTITRFGSGDQKYAMSRLDICGEATVAVLQEPEKFRNRPAYFAHHTVSNNDLISIIREIFPHEEWKVLDVPIKDFLGEGLKLWHADTEKGVTNRLGTKAYQMLGTIAIFDEDNRFGGDFGIKAEPDNDAGLASLKEDLKRLLTFT</sequence>
<gene>
    <name evidence="4" type="ORF">BN869_000011915_1</name>
</gene>
<organism evidence="4">
    <name type="scientific">Bionectria ochroleuca</name>
    <name type="common">Gliocladium roseum</name>
    <dbReference type="NCBI Taxonomy" id="29856"/>
    <lineage>
        <taxon>Eukaryota</taxon>
        <taxon>Fungi</taxon>
        <taxon>Dikarya</taxon>
        <taxon>Ascomycota</taxon>
        <taxon>Pezizomycotina</taxon>
        <taxon>Sordariomycetes</taxon>
        <taxon>Hypocreomycetidae</taxon>
        <taxon>Hypocreales</taxon>
        <taxon>Bionectriaceae</taxon>
        <taxon>Clonostachys</taxon>
    </lineage>
</organism>
<proteinExistence type="predicted"/>
<dbReference type="PANTHER" id="PTHR47706:SF9">
    <property type="entry name" value="NMRA-LIKE DOMAIN-CONTAINING PROTEIN-RELATED"/>
    <property type="match status" value="1"/>
</dbReference>
<name>A0A0B7KKD0_BIOOC</name>
<dbReference type="GO" id="GO:0016491">
    <property type="term" value="F:oxidoreductase activity"/>
    <property type="evidence" value="ECO:0007669"/>
    <property type="project" value="UniProtKB-KW"/>
</dbReference>